<name>A0A015M1T7_RHIIW</name>
<feature type="region of interest" description="Disordered" evidence="1">
    <location>
        <begin position="1"/>
        <end position="20"/>
    </location>
</feature>
<dbReference type="EMBL" id="JEMT01006638">
    <property type="protein sequence ID" value="EXX78966.1"/>
    <property type="molecule type" value="Genomic_DNA"/>
</dbReference>
<organism evidence="2 3">
    <name type="scientific">Rhizophagus irregularis (strain DAOM 197198w)</name>
    <name type="common">Glomus intraradices</name>
    <dbReference type="NCBI Taxonomy" id="1432141"/>
    <lineage>
        <taxon>Eukaryota</taxon>
        <taxon>Fungi</taxon>
        <taxon>Fungi incertae sedis</taxon>
        <taxon>Mucoromycota</taxon>
        <taxon>Glomeromycotina</taxon>
        <taxon>Glomeromycetes</taxon>
        <taxon>Glomerales</taxon>
        <taxon>Glomeraceae</taxon>
        <taxon>Rhizophagus</taxon>
    </lineage>
</organism>
<evidence type="ECO:0000256" key="1">
    <source>
        <dbReference type="SAM" id="MobiDB-lite"/>
    </source>
</evidence>
<reference evidence="2 3" key="1">
    <citation type="submission" date="2014-02" db="EMBL/GenBank/DDBJ databases">
        <title>Single nucleus genome sequencing reveals high similarity among nuclei of an endomycorrhizal fungus.</title>
        <authorList>
            <person name="Lin K."/>
            <person name="Geurts R."/>
            <person name="Zhang Z."/>
            <person name="Limpens E."/>
            <person name="Saunders D.G."/>
            <person name="Mu D."/>
            <person name="Pang E."/>
            <person name="Cao H."/>
            <person name="Cha H."/>
            <person name="Lin T."/>
            <person name="Zhou Q."/>
            <person name="Shang Y."/>
            <person name="Li Y."/>
            <person name="Ivanov S."/>
            <person name="Sharma T."/>
            <person name="Velzen R.V."/>
            <person name="Ruijter N.D."/>
            <person name="Aanen D.K."/>
            <person name="Win J."/>
            <person name="Kamoun S."/>
            <person name="Bisseling T."/>
            <person name="Huang S."/>
        </authorList>
    </citation>
    <scope>NUCLEOTIDE SEQUENCE [LARGE SCALE GENOMIC DNA]</scope>
    <source>
        <strain evidence="3">DAOM197198w</strain>
    </source>
</reference>
<keyword evidence="3" id="KW-1185">Reference proteome</keyword>
<evidence type="ECO:0000313" key="3">
    <source>
        <dbReference type="Proteomes" id="UP000022910"/>
    </source>
</evidence>
<accession>A0A015M1T7</accession>
<comment type="caution">
    <text evidence="2">The sequence shown here is derived from an EMBL/GenBank/DDBJ whole genome shotgun (WGS) entry which is preliminary data.</text>
</comment>
<dbReference type="Proteomes" id="UP000022910">
    <property type="component" value="Unassembled WGS sequence"/>
</dbReference>
<proteinExistence type="predicted"/>
<dbReference type="HOGENOM" id="CLU_3125804_0_0_1"/>
<protein>
    <submittedName>
        <fullName evidence="2">Uncharacterized protein</fullName>
    </submittedName>
</protein>
<feature type="compositionally biased region" description="Polar residues" evidence="1">
    <location>
        <begin position="1"/>
        <end position="11"/>
    </location>
</feature>
<gene>
    <name evidence="2" type="ORF">RirG_010150</name>
</gene>
<dbReference type="AlphaFoldDB" id="A0A015M1T7"/>
<evidence type="ECO:0000313" key="2">
    <source>
        <dbReference type="EMBL" id="EXX78966.1"/>
    </source>
</evidence>
<sequence length="50" mass="5597">MDQTGNSSAPQNNNENNQHTLINNVVESVVELEIVNYNYAATDNQECEID</sequence>